<dbReference type="Pfam" id="PF07963">
    <property type="entry name" value="N_methyl"/>
    <property type="match status" value="1"/>
</dbReference>
<protein>
    <submittedName>
        <fullName evidence="5">Pilin family protein</fullName>
    </submittedName>
</protein>
<dbReference type="GO" id="GO:0007155">
    <property type="term" value="P:cell adhesion"/>
    <property type="evidence" value="ECO:0007669"/>
    <property type="project" value="InterPro"/>
</dbReference>
<evidence type="ECO:0000256" key="4">
    <source>
        <dbReference type="SAM" id="Phobius"/>
    </source>
</evidence>
<keyword evidence="4" id="KW-0472">Membrane</keyword>
<dbReference type="Pfam" id="PF00114">
    <property type="entry name" value="Pilin"/>
    <property type="match status" value="1"/>
</dbReference>
<dbReference type="GO" id="GO:0043107">
    <property type="term" value="P:type IV pilus-dependent motility"/>
    <property type="evidence" value="ECO:0007669"/>
    <property type="project" value="TreeGrafter"/>
</dbReference>
<dbReference type="PROSITE" id="PS00409">
    <property type="entry name" value="PROKAR_NTER_METHYL"/>
    <property type="match status" value="1"/>
</dbReference>
<sequence length="144" mass="14475">MNQVENNQKGFTLIELMIVVAIIGILAAIALPAYQSYSARASYSEVISAASPAKTAMEVCVQTGSPADCSTLTVQSGWTASDLVNTIAFGGAGTGGDPYTITVTPAASVVSGITATETYTLSGVESNGAITWTQGGGCQAAGLC</sequence>
<organism evidence="5 6">
    <name type="scientific">Planctobacterium marinum</name>
    <dbReference type="NCBI Taxonomy" id="1631968"/>
    <lineage>
        <taxon>Bacteria</taxon>
        <taxon>Pseudomonadati</taxon>
        <taxon>Pseudomonadota</taxon>
        <taxon>Gammaproteobacteria</taxon>
        <taxon>Alteromonadales</taxon>
        <taxon>Alteromonadaceae</taxon>
        <taxon>Planctobacterium</taxon>
    </lineage>
</organism>
<proteinExistence type="inferred from homology"/>
<dbReference type="AlphaFoldDB" id="A0AA48KPM8"/>
<keyword evidence="6" id="KW-1185">Reference proteome</keyword>
<dbReference type="InterPro" id="IPR012902">
    <property type="entry name" value="N_methyl_site"/>
</dbReference>
<evidence type="ECO:0000313" key="5">
    <source>
        <dbReference type="EMBL" id="BDX05613.1"/>
    </source>
</evidence>
<dbReference type="EMBL" id="AP027272">
    <property type="protein sequence ID" value="BDX05613.1"/>
    <property type="molecule type" value="Genomic_DNA"/>
</dbReference>
<dbReference type="RefSeq" id="WP_338291598.1">
    <property type="nucleotide sequence ID" value="NZ_AP027272.1"/>
</dbReference>
<evidence type="ECO:0000256" key="2">
    <source>
        <dbReference type="ARBA" id="ARBA00022481"/>
    </source>
</evidence>
<evidence type="ECO:0000256" key="1">
    <source>
        <dbReference type="ARBA" id="ARBA00005233"/>
    </source>
</evidence>
<feature type="transmembrane region" description="Helical" evidence="4">
    <location>
        <begin position="12"/>
        <end position="34"/>
    </location>
</feature>
<dbReference type="InterPro" id="IPR001082">
    <property type="entry name" value="Pilin"/>
</dbReference>
<dbReference type="Gene3D" id="3.30.700.10">
    <property type="entry name" value="Glycoprotein, Type 4 Pilin"/>
    <property type="match status" value="1"/>
</dbReference>
<evidence type="ECO:0000256" key="3">
    <source>
        <dbReference type="RuleBase" id="RU000389"/>
    </source>
</evidence>
<keyword evidence="4" id="KW-0812">Transmembrane</keyword>
<dbReference type="Proteomes" id="UP001333710">
    <property type="component" value="Chromosome"/>
</dbReference>
<dbReference type="PANTHER" id="PTHR30093:SF34">
    <property type="entry name" value="PREPILIN PEPTIDASE-DEPENDENT PROTEIN D"/>
    <property type="match status" value="1"/>
</dbReference>
<dbReference type="GO" id="GO:0044096">
    <property type="term" value="C:type IV pilus"/>
    <property type="evidence" value="ECO:0007669"/>
    <property type="project" value="TreeGrafter"/>
</dbReference>
<dbReference type="SUPFAM" id="SSF54523">
    <property type="entry name" value="Pili subunits"/>
    <property type="match status" value="1"/>
</dbReference>
<reference evidence="5" key="1">
    <citation type="submission" date="2023-01" db="EMBL/GenBank/DDBJ databases">
        <title>Complete genome sequence of Planctobacterium marinum strain Dej080120_11.</title>
        <authorList>
            <person name="Ueki S."/>
            <person name="Maruyama F."/>
        </authorList>
    </citation>
    <scope>NUCLEOTIDE SEQUENCE</scope>
    <source>
        <strain evidence="5">Dej080120_11</strain>
    </source>
</reference>
<dbReference type="PANTHER" id="PTHR30093">
    <property type="entry name" value="GENERAL SECRETION PATHWAY PROTEIN G"/>
    <property type="match status" value="1"/>
</dbReference>
<keyword evidence="2" id="KW-0488">Methylation</keyword>
<gene>
    <name evidence="5" type="ORF">MACH26_11340</name>
</gene>
<evidence type="ECO:0000313" key="6">
    <source>
        <dbReference type="Proteomes" id="UP001333710"/>
    </source>
</evidence>
<keyword evidence="3" id="KW-0281">Fimbrium</keyword>
<dbReference type="NCBIfam" id="TIGR02532">
    <property type="entry name" value="IV_pilin_GFxxxE"/>
    <property type="match status" value="1"/>
</dbReference>
<dbReference type="KEGG" id="pmaw:MACH26_11340"/>
<name>A0AA48KPM8_9ALTE</name>
<comment type="similarity">
    <text evidence="1 3">Belongs to the N-Me-Phe pilin family.</text>
</comment>
<keyword evidence="4" id="KW-1133">Transmembrane helix</keyword>
<dbReference type="InterPro" id="IPR045584">
    <property type="entry name" value="Pilin-like"/>
</dbReference>
<accession>A0AA48KPM8</accession>